<evidence type="ECO:0000313" key="1">
    <source>
        <dbReference type="EnsemblPlants" id="OPUNC11G06220.1"/>
    </source>
</evidence>
<reference evidence="1" key="1">
    <citation type="submission" date="2015-04" db="UniProtKB">
        <authorList>
            <consortium name="EnsemblPlants"/>
        </authorList>
    </citation>
    <scope>IDENTIFICATION</scope>
</reference>
<protein>
    <submittedName>
        <fullName evidence="1">Uncharacterized protein</fullName>
    </submittedName>
</protein>
<dbReference type="Proteomes" id="UP000026962">
    <property type="component" value="Chromosome 11"/>
</dbReference>
<accession>A0A0E0MDP4</accession>
<sequence>MQSLISIDRSRRGCLARADQWHLHRHRHLSGFSLCQNYKRRQYMQEKTTRKIYISARRTIVVRNDIYVVGGRGKMCNNCSLFCCLLCNLERVNNAIWEMN</sequence>
<evidence type="ECO:0000313" key="2">
    <source>
        <dbReference type="Proteomes" id="UP000026962"/>
    </source>
</evidence>
<dbReference type="AlphaFoldDB" id="A0A0E0MDP4"/>
<reference evidence="1" key="2">
    <citation type="submission" date="2018-05" db="EMBL/GenBank/DDBJ databases">
        <title>OpunRS2 (Oryza punctata Reference Sequence Version 2).</title>
        <authorList>
            <person name="Zhang J."/>
            <person name="Kudrna D."/>
            <person name="Lee S."/>
            <person name="Talag J."/>
            <person name="Welchert J."/>
            <person name="Wing R.A."/>
        </authorList>
    </citation>
    <scope>NUCLEOTIDE SEQUENCE [LARGE SCALE GENOMIC DNA]</scope>
</reference>
<dbReference type="EnsemblPlants" id="OPUNC11G06220.1">
    <property type="protein sequence ID" value="OPUNC11G06220.1"/>
    <property type="gene ID" value="OPUNC11G06220"/>
</dbReference>
<organism evidence="1">
    <name type="scientific">Oryza punctata</name>
    <name type="common">Red rice</name>
    <dbReference type="NCBI Taxonomy" id="4537"/>
    <lineage>
        <taxon>Eukaryota</taxon>
        <taxon>Viridiplantae</taxon>
        <taxon>Streptophyta</taxon>
        <taxon>Embryophyta</taxon>
        <taxon>Tracheophyta</taxon>
        <taxon>Spermatophyta</taxon>
        <taxon>Magnoliopsida</taxon>
        <taxon>Liliopsida</taxon>
        <taxon>Poales</taxon>
        <taxon>Poaceae</taxon>
        <taxon>BOP clade</taxon>
        <taxon>Oryzoideae</taxon>
        <taxon>Oryzeae</taxon>
        <taxon>Oryzinae</taxon>
        <taxon>Oryza</taxon>
    </lineage>
</organism>
<dbReference type="HOGENOM" id="CLU_2310681_0_0_1"/>
<proteinExistence type="predicted"/>
<name>A0A0E0MDP4_ORYPU</name>
<dbReference type="Gramene" id="OPUNC11G06220.1">
    <property type="protein sequence ID" value="OPUNC11G06220.1"/>
    <property type="gene ID" value="OPUNC11G06220"/>
</dbReference>
<keyword evidence="2" id="KW-1185">Reference proteome</keyword>